<gene>
    <name evidence="9" type="ORF">GCM10008994_08250</name>
</gene>
<protein>
    <recommendedName>
        <fullName evidence="2">histidine kinase</fullName>
        <ecNumber evidence="2">2.7.13.3</ecNumber>
    </recommendedName>
</protein>
<dbReference type="InterPro" id="IPR003594">
    <property type="entry name" value="HATPase_dom"/>
</dbReference>
<dbReference type="Proteomes" id="UP001501425">
    <property type="component" value="Unassembled WGS sequence"/>
</dbReference>
<dbReference type="EMBL" id="BAAADQ010000002">
    <property type="protein sequence ID" value="GAA0535547.1"/>
    <property type="molecule type" value="Genomic_DNA"/>
</dbReference>
<proteinExistence type="predicted"/>
<dbReference type="EC" id="2.7.13.3" evidence="2"/>
<dbReference type="GO" id="GO:0005524">
    <property type="term" value="F:ATP binding"/>
    <property type="evidence" value="ECO:0007669"/>
    <property type="project" value="UniProtKB-KW"/>
</dbReference>
<keyword evidence="3" id="KW-0808">Transferase</keyword>
<sequence>MGIDAAVADGWIEVTVADDGPGIEPTEYDVLKRGTETPLRHGSGIGLWIVKWGVDHLGGRISFDARDPRGTTVTVSVPVDRDGAGGSQWIGREPTDGDRSAGDKPGHRGPPPNAGR</sequence>
<evidence type="ECO:0000256" key="3">
    <source>
        <dbReference type="ARBA" id="ARBA00022679"/>
    </source>
</evidence>
<reference evidence="9" key="1">
    <citation type="journal article" date="2014" name="Int. J. Syst. Evol. Microbiol.">
        <title>Complete genome sequence of Corynebacterium casei LMG S-19264T (=DSM 44701T), isolated from a smear-ripened cheese.</title>
        <authorList>
            <consortium name="US DOE Joint Genome Institute (JGI-PGF)"/>
            <person name="Walter F."/>
            <person name="Albersmeier A."/>
            <person name="Kalinowski J."/>
            <person name="Ruckert C."/>
        </authorList>
    </citation>
    <scope>NUCLEOTIDE SEQUENCE</scope>
    <source>
        <strain evidence="9">JCM 14265</strain>
    </source>
</reference>
<dbReference type="InterPro" id="IPR050980">
    <property type="entry name" value="2C_sensor_his_kinase"/>
</dbReference>
<feature type="compositionally biased region" description="Basic and acidic residues" evidence="7">
    <location>
        <begin position="93"/>
        <end position="106"/>
    </location>
</feature>
<dbReference type="PROSITE" id="PS50109">
    <property type="entry name" value="HIS_KIN"/>
    <property type="match status" value="1"/>
</dbReference>
<evidence type="ECO:0000256" key="6">
    <source>
        <dbReference type="ARBA" id="ARBA00022840"/>
    </source>
</evidence>
<dbReference type="InterPro" id="IPR036890">
    <property type="entry name" value="HATPase_C_sf"/>
</dbReference>
<feature type="domain" description="Histidine kinase" evidence="8">
    <location>
        <begin position="1"/>
        <end position="81"/>
    </location>
</feature>
<dbReference type="Gene3D" id="3.30.565.10">
    <property type="entry name" value="Histidine kinase-like ATPase, C-terminal domain"/>
    <property type="match status" value="1"/>
</dbReference>
<comment type="caution">
    <text evidence="9">The sequence shown here is derived from an EMBL/GenBank/DDBJ whole genome shotgun (WGS) entry which is preliminary data.</text>
</comment>
<dbReference type="Pfam" id="PF02518">
    <property type="entry name" value="HATPase_c"/>
    <property type="match status" value="1"/>
</dbReference>
<dbReference type="SUPFAM" id="SSF55874">
    <property type="entry name" value="ATPase domain of HSP90 chaperone/DNA topoisomerase II/histidine kinase"/>
    <property type="match status" value="1"/>
</dbReference>
<evidence type="ECO:0000313" key="9">
    <source>
        <dbReference type="EMBL" id="GAA0535547.1"/>
    </source>
</evidence>
<dbReference type="PANTHER" id="PTHR44936:SF10">
    <property type="entry name" value="SENSOR PROTEIN RSTB"/>
    <property type="match status" value="1"/>
</dbReference>
<reference evidence="9" key="2">
    <citation type="submission" date="2023-12" db="EMBL/GenBank/DDBJ databases">
        <authorList>
            <person name="Sun Q."/>
            <person name="Inoue M."/>
        </authorList>
    </citation>
    <scope>NUCLEOTIDE SEQUENCE</scope>
    <source>
        <strain evidence="9">JCM 14265</strain>
    </source>
</reference>
<evidence type="ECO:0000256" key="2">
    <source>
        <dbReference type="ARBA" id="ARBA00012438"/>
    </source>
</evidence>
<name>A0AAV3SP89_9EURY</name>
<dbReference type="PANTHER" id="PTHR44936">
    <property type="entry name" value="SENSOR PROTEIN CREC"/>
    <property type="match status" value="1"/>
</dbReference>
<accession>A0AAV3SP89</accession>
<evidence type="ECO:0000256" key="5">
    <source>
        <dbReference type="ARBA" id="ARBA00022777"/>
    </source>
</evidence>
<keyword evidence="4" id="KW-0547">Nucleotide-binding</keyword>
<keyword evidence="5" id="KW-0418">Kinase</keyword>
<comment type="catalytic activity">
    <reaction evidence="1">
        <text>ATP + protein L-histidine = ADP + protein N-phospho-L-histidine.</text>
        <dbReference type="EC" id="2.7.13.3"/>
    </reaction>
</comment>
<evidence type="ECO:0000256" key="4">
    <source>
        <dbReference type="ARBA" id="ARBA00022741"/>
    </source>
</evidence>
<organism evidence="9 10">
    <name type="scientific">Halorubrum ejinorense</name>
    <dbReference type="NCBI Taxonomy" id="425309"/>
    <lineage>
        <taxon>Archaea</taxon>
        <taxon>Methanobacteriati</taxon>
        <taxon>Methanobacteriota</taxon>
        <taxon>Stenosarchaea group</taxon>
        <taxon>Halobacteria</taxon>
        <taxon>Halobacteriales</taxon>
        <taxon>Haloferacaceae</taxon>
        <taxon>Halorubrum</taxon>
    </lineage>
</organism>
<keyword evidence="6" id="KW-0067">ATP-binding</keyword>
<feature type="region of interest" description="Disordered" evidence="7">
    <location>
        <begin position="74"/>
        <end position="116"/>
    </location>
</feature>
<evidence type="ECO:0000256" key="1">
    <source>
        <dbReference type="ARBA" id="ARBA00000085"/>
    </source>
</evidence>
<evidence type="ECO:0000259" key="8">
    <source>
        <dbReference type="PROSITE" id="PS50109"/>
    </source>
</evidence>
<dbReference type="InterPro" id="IPR005467">
    <property type="entry name" value="His_kinase_dom"/>
</dbReference>
<dbReference type="AlphaFoldDB" id="A0AAV3SP89"/>
<evidence type="ECO:0000313" key="10">
    <source>
        <dbReference type="Proteomes" id="UP001501425"/>
    </source>
</evidence>
<dbReference type="GO" id="GO:0004673">
    <property type="term" value="F:protein histidine kinase activity"/>
    <property type="evidence" value="ECO:0007669"/>
    <property type="project" value="UniProtKB-EC"/>
</dbReference>
<evidence type="ECO:0000256" key="7">
    <source>
        <dbReference type="SAM" id="MobiDB-lite"/>
    </source>
</evidence>